<dbReference type="SMR" id="Q70CD0"/>
<evidence type="ECO:0000313" key="5">
    <source>
        <dbReference type="Proteomes" id="UP000030747"/>
    </source>
</evidence>
<reference evidence="6" key="5">
    <citation type="journal article" date="2021" name="Commun. Biol.">
        <title>The structure of a major surface antigen SAG19 from Eimeria tenella unifies the Eimeria SAG family.</title>
        <authorList>
            <person name="Ramly N.Z."/>
            <person name="Dix S.R."/>
            <person name="Ruzheinikov S.N."/>
            <person name="Sedelnikova S.E."/>
            <person name="Baker P.J."/>
            <person name="Chow Y.P."/>
            <person name="Tomley F.M."/>
            <person name="Blake D.P."/>
            <person name="Wan K.L."/>
            <person name="Nathan S."/>
            <person name="Rice D.W."/>
        </authorList>
    </citation>
    <scope>X-RAY CRYSTALLOGRAPHY (1.32 ANGSTROMS) OF 17-248</scope>
    <scope>DISULFIDE BONDS</scope>
</reference>
<evidence type="ECO:0000313" key="4">
    <source>
        <dbReference type="EMBL" id="CDJ44167.1"/>
    </source>
</evidence>
<reference evidence="3" key="1">
    <citation type="submission" date="2003-10" db="EMBL/GenBank/DDBJ databases">
        <title>Eimeria tenella sporozoites and merozoites differentially express glycosylphosphatidylinositol-anchored variant surface proteins.</title>
        <authorList>
            <person name="Tabares E."/>
            <person name="Ferguson D."/>
            <person name="Clark J."/>
            <person name="Soon P.E."/>
            <person name="Wan K.L."/>
            <person name="Tomley F."/>
        </authorList>
    </citation>
    <scope>NUCLEOTIDE SEQUENCE</scope>
    <source>
        <strain evidence="3">Houghton</strain>
    </source>
</reference>
<reference evidence="4" key="3">
    <citation type="submission" date="2013-10" db="EMBL/GenBank/DDBJ databases">
        <title>Genomic analysis of the causative agents of coccidiosis in chickens.</title>
        <authorList>
            <person name="Reid A.J."/>
            <person name="Blake D."/>
            <person name="Billington K."/>
            <person name="Browne H."/>
            <person name="Dunn M."/>
            <person name="Hung S."/>
            <person name="Kawahara F."/>
            <person name="Miranda-Saavedra D."/>
            <person name="Mourier T."/>
            <person name="Nagra H."/>
            <person name="Otto T.D."/>
            <person name="Rawlings N."/>
            <person name="Sanchez A."/>
            <person name="Sanders M."/>
            <person name="Subramaniam C."/>
            <person name="Tay Y."/>
            <person name="Dear P."/>
            <person name="Doerig C."/>
            <person name="Gruber A."/>
            <person name="Parkinson J."/>
            <person name="Shirley M."/>
            <person name="Wan K.L."/>
            <person name="Berriman M."/>
            <person name="Tomley F."/>
            <person name="Pain A."/>
        </authorList>
    </citation>
    <scope>NUCLEOTIDE SEQUENCE [LARGE SCALE GENOMIC DNA]</scope>
    <source>
        <strain evidence="4">Houghton</strain>
    </source>
</reference>
<dbReference type="VEuPathDB" id="ToxoDB:ETH2_1443300"/>
<dbReference type="VEuPathDB" id="ToxoDB:ETH_00026045"/>
<protein>
    <submittedName>
        <fullName evidence="4">SAG family member (Sag19)</fullName>
    </submittedName>
    <submittedName>
        <fullName evidence="3">Surface antigen 19</fullName>
    </submittedName>
</protein>
<keyword evidence="2" id="KW-0732">Signal</keyword>
<evidence type="ECO:0007829" key="6">
    <source>
        <dbReference type="PDB" id="6ZZB"/>
    </source>
</evidence>
<dbReference type="GeneID" id="25257342"/>
<dbReference type="Proteomes" id="UP000030747">
    <property type="component" value="Unassembled WGS sequence"/>
</dbReference>
<feature type="signal peptide" evidence="2">
    <location>
        <begin position="1"/>
        <end position="25"/>
    </location>
</feature>
<evidence type="ECO:0000313" key="3">
    <source>
        <dbReference type="EMBL" id="CAE52305.1"/>
    </source>
</evidence>
<feature type="compositionally biased region" description="Polar residues" evidence="1">
    <location>
        <begin position="44"/>
        <end position="53"/>
    </location>
</feature>
<dbReference type="OrthoDB" id="348012at2759"/>
<dbReference type="EMBL" id="AJ586544">
    <property type="protein sequence ID" value="CAE52305.1"/>
    <property type="molecule type" value="mRNA"/>
</dbReference>
<dbReference type="PDB" id="6ZZB">
    <property type="method" value="X-ray"/>
    <property type="resolution" value="1.32 A"/>
    <property type="chains" value="A=17-248"/>
</dbReference>
<dbReference type="VEuPathDB" id="ToxoDB:ETH2_1443100"/>
<evidence type="ECO:0000256" key="1">
    <source>
        <dbReference type="SAM" id="MobiDB-lite"/>
    </source>
</evidence>
<organism evidence="3">
    <name type="scientific">Eimeria tenella</name>
    <name type="common">Coccidian parasite</name>
    <dbReference type="NCBI Taxonomy" id="5802"/>
    <lineage>
        <taxon>Eukaryota</taxon>
        <taxon>Sar</taxon>
        <taxon>Alveolata</taxon>
        <taxon>Apicomplexa</taxon>
        <taxon>Conoidasida</taxon>
        <taxon>Coccidia</taxon>
        <taxon>Eucoccidiorida</taxon>
        <taxon>Eimeriorina</taxon>
        <taxon>Eimeriidae</taxon>
        <taxon>Eimeria</taxon>
    </lineage>
</organism>
<reference evidence="4" key="4">
    <citation type="submission" date="2013-10" db="EMBL/GenBank/DDBJ databases">
        <authorList>
            <person name="Aslett M."/>
        </authorList>
    </citation>
    <scope>NUCLEOTIDE SEQUENCE [LARGE SCALE GENOMIC DNA]</scope>
    <source>
        <strain evidence="4">Houghton</strain>
    </source>
</reference>
<feature type="region of interest" description="Disordered" evidence="1">
    <location>
        <begin position="44"/>
        <end position="63"/>
    </location>
</feature>
<accession>Q70CD0</accession>
<gene>
    <name evidence="3" type="primary">sag19</name>
    <name evidence="4" type="ORF">ETH_00041510</name>
</gene>
<name>Q70CD0_EIMTE</name>
<feature type="chain" id="PRO_5007710037" evidence="2">
    <location>
        <begin position="26"/>
        <end position="271"/>
    </location>
</feature>
<dbReference type="AlphaFoldDB" id="Q70CD0"/>
<dbReference type="RefSeq" id="XP_013234916.1">
    <property type="nucleotide sequence ID" value="XM_013379462.1"/>
</dbReference>
<feature type="disulfide bond" evidence="6">
    <location>
        <begin position="207"/>
        <end position="222"/>
    </location>
</feature>
<reference evidence="3" key="2">
    <citation type="submission" date="2003-10" db="EMBL/GenBank/DDBJ databases">
        <authorList>
            <person name="Tomley F.M."/>
        </authorList>
    </citation>
    <scope>NUCLEOTIDE SEQUENCE</scope>
    <source>
        <strain evidence="3">Houghton</strain>
    </source>
</reference>
<sequence length="271" mass="28582">MTHVGLLACYAGLLAGAAAPDFSSALSLRSSTATSQQNSLSTNIFASGDVSPQTPTPPQADEKTEDCLAIINKLRSENLKDLLGTLAKAEDTEVTESLKAIKIEEPASPTAPKIAVTLAGSNVDTCESGEGANAKKYPGLVIPFPHDTEFNCNALIQATYTAGLDHLKQSNFEPSTGTYDVENAPFNNVNASNVAFLLSEKSKKVSCAATKDCKAGHDVLFCYFIDPLRKEDKPFTAELYNALWGLEAGAASISVPSVVTVLLALALIIRA</sequence>
<keyword evidence="6" id="KW-0002">3D-structure</keyword>
<feature type="disulfide bond" evidence="6">
    <location>
        <begin position="67"/>
        <end position="152"/>
    </location>
</feature>
<keyword evidence="5" id="KW-1185">Reference proteome</keyword>
<dbReference type="VEuPathDB" id="ToxoDB:ETH2_1443200"/>
<evidence type="ECO:0000256" key="2">
    <source>
        <dbReference type="SAM" id="SignalP"/>
    </source>
</evidence>
<proteinExistence type="evidence at protein level"/>
<feature type="disulfide bond" evidence="6">
    <location>
        <begin position="126"/>
        <end position="213"/>
    </location>
</feature>
<dbReference type="EMBL" id="HG676617">
    <property type="protein sequence ID" value="CDJ44167.1"/>
    <property type="molecule type" value="Genomic_DNA"/>
</dbReference>